<dbReference type="NCBIfam" id="TIGR03534">
    <property type="entry name" value="RF_mod_PrmC"/>
    <property type="match status" value="1"/>
</dbReference>
<accession>A0A3A4EZQ5</accession>
<feature type="binding site" evidence="4">
    <location>
        <position position="207"/>
    </location>
    <ligand>
        <name>S-adenosyl-L-methionine</name>
        <dbReference type="ChEBI" id="CHEBI:59789"/>
    </ligand>
</feature>
<comment type="similarity">
    <text evidence="4">Belongs to the protein N5-glutamine methyltransferase family. PrmC subfamily.</text>
</comment>
<proteinExistence type="inferred from homology"/>
<dbReference type="OrthoDB" id="9800643at2"/>
<gene>
    <name evidence="4 8" type="primary">prmC</name>
    <name evidence="8" type="ORF">D3250_11260</name>
</gene>
<evidence type="ECO:0000256" key="1">
    <source>
        <dbReference type="ARBA" id="ARBA00022603"/>
    </source>
</evidence>
<dbReference type="CDD" id="cd02440">
    <property type="entry name" value="AdoMet_MTases"/>
    <property type="match status" value="1"/>
</dbReference>
<name>A0A3A4EZQ5_9MICC</name>
<dbReference type="InterPro" id="IPR002052">
    <property type="entry name" value="DNA_methylase_N6_adenine_CS"/>
</dbReference>
<protein>
    <recommendedName>
        <fullName evidence="4">Release factor glutamine methyltransferase</fullName>
        <shortName evidence="4">RF MTase</shortName>
        <ecNumber evidence="4">2.1.1.297</ecNumber>
    </recommendedName>
    <alternativeName>
        <fullName evidence="4">N5-glutamine methyltransferase PrmC</fullName>
    </alternativeName>
    <alternativeName>
        <fullName evidence="4">Protein-(glutamine-N5) MTase PrmC</fullName>
    </alternativeName>
    <alternativeName>
        <fullName evidence="4">Protein-glutamine N-methyltransferase PrmC</fullName>
    </alternativeName>
</protein>
<comment type="function">
    <text evidence="4">Methylates the class 1 translation termination release factors RF1/PrfA and RF2/PrfB on the glutamine residue of the universally conserved GGQ motif.</text>
</comment>
<sequence length="317" mass="34155">MDLLTTLRRAVERLAAAEIPSPQTDAELLAAHAWGISRAELKLQVISGAAEAEAADQIQDRFWELIEERAHRVPLQHLTGVAPFRWLELQVGPGVFVPRPETETVVELVLQKLRALGACGVPNPRVVDLGTGSGAIAASIATEYPAAEVHAVEVSVEAAAWAELNFRQIPNGSSPVVMHLCDLRDFSRQWHTDPANAGALFDVVVSNPPYIPPGMIPVEPEVREHDPEIALYGGGSDGLELPEAVIRAAKHLLVPGGWLILEHAEAHAEALAGLCRADPMLENVETHRDLTDRQRSTSATVKRGCPAGDQRTSESAA</sequence>
<dbReference type="PANTHER" id="PTHR18895:SF74">
    <property type="entry name" value="MTRF1L RELEASE FACTOR GLUTAMINE METHYLTRANSFERASE"/>
    <property type="match status" value="1"/>
</dbReference>
<dbReference type="Pfam" id="PF13847">
    <property type="entry name" value="Methyltransf_31"/>
    <property type="match status" value="1"/>
</dbReference>
<reference evidence="8 9" key="1">
    <citation type="submission" date="2018-09" db="EMBL/GenBank/DDBJ databases">
        <title>Nesterenkonia natronophila sp. nov., an alkaliphilic actinobacteriume isolated from a soda lake, and emended description of the genus Nesterenkonia.</title>
        <authorList>
            <person name="Menes R.J."/>
            <person name="Iriarte A."/>
        </authorList>
    </citation>
    <scope>NUCLEOTIDE SEQUENCE [LARGE SCALE GENOMIC DNA]</scope>
    <source>
        <strain evidence="8 9">M8</strain>
    </source>
</reference>
<dbReference type="InterPro" id="IPR050320">
    <property type="entry name" value="N5-glutamine_MTase"/>
</dbReference>
<dbReference type="Proteomes" id="UP000266615">
    <property type="component" value="Unassembled WGS sequence"/>
</dbReference>
<dbReference type="InterPro" id="IPR029063">
    <property type="entry name" value="SAM-dependent_MTases_sf"/>
</dbReference>
<dbReference type="Gene3D" id="3.40.50.150">
    <property type="entry name" value="Vaccinia Virus protein VP39"/>
    <property type="match status" value="1"/>
</dbReference>
<comment type="caution">
    <text evidence="4">Lacks conserved residue(s) required for the propagation of feature annotation.</text>
</comment>
<evidence type="ECO:0000256" key="3">
    <source>
        <dbReference type="ARBA" id="ARBA00022691"/>
    </source>
</evidence>
<dbReference type="EMBL" id="QYZP01000003">
    <property type="protein sequence ID" value="RJN31402.1"/>
    <property type="molecule type" value="Genomic_DNA"/>
</dbReference>
<evidence type="ECO:0000313" key="8">
    <source>
        <dbReference type="EMBL" id="RJN31402.1"/>
    </source>
</evidence>
<feature type="binding site" evidence="4">
    <location>
        <begin position="130"/>
        <end position="134"/>
    </location>
    <ligand>
        <name>S-adenosyl-L-methionine</name>
        <dbReference type="ChEBI" id="CHEBI:59789"/>
    </ligand>
</feature>
<dbReference type="GO" id="GO:0003676">
    <property type="term" value="F:nucleic acid binding"/>
    <property type="evidence" value="ECO:0007669"/>
    <property type="project" value="InterPro"/>
</dbReference>
<organism evidence="8 9">
    <name type="scientific">Nesterenkonia natronophila</name>
    <dbReference type="NCBI Taxonomy" id="2174932"/>
    <lineage>
        <taxon>Bacteria</taxon>
        <taxon>Bacillati</taxon>
        <taxon>Actinomycetota</taxon>
        <taxon>Actinomycetes</taxon>
        <taxon>Micrococcales</taxon>
        <taxon>Micrococcaceae</taxon>
        <taxon>Nesterenkonia</taxon>
    </lineage>
</organism>
<evidence type="ECO:0000256" key="4">
    <source>
        <dbReference type="HAMAP-Rule" id="MF_02126"/>
    </source>
</evidence>
<evidence type="ECO:0000259" key="7">
    <source>
        <dbReference type="Pfam" id="PF17827"/>
    </source>
</evidence>
<dbReference type="GO" id="GO:0032259">
    <property type="term" value="P:methylation"/>
    <property type="evidence" value="ECO:0007669"/>
    <property type="project" value="UniProtKB-KW"/>
</dbReference>
<dbReference type="InterPro" id="IPR040758">
    <property type="entry name" value="PrmC_N"/>
</dbReference>
<dbReference type="EC" id="2.1.1.297" evidence="4"/>
<dbReference type="HAMAP" id="MF_02126">
    <property type="entry name" value="RF_methyltr_PrmC"/>
    <property type="match status" value="1"/>
</dbReference>
<keyword evidence="3 4" id="KW-0949">S-adenosyl-L-methionine</keyword>
<evidence type="ECO:0000313" key="9">
    <source>
        <dbReference type="Proteomes" id="UP000266615"/>
    </source>
</evidence>
<feature type="compositionally biased region" description="Basic and acidic residues" evidence="5">
    <location>
        <begin position="286"/>
        <end position="295"/>
    </location>
</feature>
<keyword evidence="2 4" id="KW-0808">Transferase</keyword>
<evidence type="ECO:0000256" key="2">
    <source>
        <dbReference type="ARBA" id="ARBA00022679"/>
    </source>
</evidence>
<dbReference type="InterPro" id="IPR025714">
    <property type="entry name" value="Methyltranfer_dom"/>
</dbReference>
<dbReference type="PANTHER" id="PTHR18895">
    <property type="entry name" value="HEMK METHYLTRANSFERASE"/>
    <property type="match status" value="1"/>
</dbReference>
<dbReference type="Gene3D" id="1.10.8.10">
    <property type="entry name" value="DNA helicase RuvA subunit, C-terminal domain"/>
    <property type="match status" value="1"/>
</dbReference>
<keyword evidence="9" id="KW-1185">Reference proteome</keyword>
<dbReference type="SUPFAM" id="SSF53335">
    <property type="entry name" value="S-adenosyl-L-methionine-dependent methyltransferases"/>
    <property type="match status" value="1"/>
</dbReference>
<dbReference type="RefSeq" id="WP_119903468.1">
    <property type="nucleotide sequence ID" value="NZ_QYZP01000003.1"/>
</dbReference>
<dbReference type="Pfam" id="PF17827">
    <property type="entry name" value="PrmC_N"/>
    <property type="match status" value="1"/>
</dbReference>
<evidence type="ECO:0000259" key="6">
    <source>
        <dbReference type="Pfam" id="PF13847"/>
    </source>
</evidence>
<feature type="binding site" evidence="4">
    <location>
        <position position="153"/>
    </location>
    <ligand>
        <name>S-adenosyl-L-methionine</name>
        <dbReference type="ChEBI" id="CHEBI:59789"/>
    </ligand>
</feature>
<dbReference type="InterPro" id="IPR019874">
    <property type="entry name" value="RF_methyltr_PrmC"/>
</dbReference>
<feature type="domain" description="Release factor glutamine methyltransferase N-terminal" evidence="7">
    <location>
        <begin position="7"/>
        <end position="80"/>
    </location>
</feature>
<dbReference type="AlphaFoldDB" id="A0A3A4EZQ5"/>
<feature type="binding site" evidence="4">
    <location>
        <begin position="207"/>
        <end position="210"/>
    </location>
    <ligand>
        <name>substrate</name>
    </ligand>
</feature>
<dbReference type="InterPro" id="IPR004556">
    <property type="entry name" value="HemK-like"/>
</dbReference>
<feature type="domain" description="Methyltransferase" evidence="6">
    <location>
        <begin position="123"/>
        <end position="287"/>
    </location>
</feature>
<dbReference type="PROSITE" id="PS00092">
    <property type="entry name" value="N6_MTASE"/>
    <property type="match status" value="1"/>
</dbReference>
<comment type="catalytic activity">
    <reaction evidence="4">
        <text>L-glutaminyl-[peptide chain release factor] + S-adenosyl-L-methionine = N(5)-methyl-L-glutaminyl-[peptide chain release factor] + S-adenosyl-L-homocysteine + H(+)</text>
        <dbReference type="Rhea" id="RHEA:42896"/>
        <dbReference type="Rhea" id="RHEA-COMP:10271"/>
        <dbReference type="Rhea" id="RHEA-COMP:10272"/>
        <dbReference type="ChEBI" id="CHEBI:15378"/>
        <dbReference type="ChEBI" id="CHEBI:30011"/>
        <dbReference type="ChEBI" id="CHEBI:57856"/>
        <dbReference type="ChEBI" id="CHEBI:59789"/>
        <dbReference type="ChEBI" id="CHEBI:61891"/>
        <dbReference type="EC" id="2.1.1.297"/>
    </reaction>
</comment>
<dbReference type="NCBIfam" id="TIGR00536">
    <property type="entry name" value="hemK_fam"/>
    <property type="match status" value="1"/>
</dbReference>
<evidence type="ECO:0000256" key="5">
    <source>
        <dbReference type="SAM" id="MobiDB-lite"/>
    </source>
</evidence>
<comment type="caution">
    <text evidence="8">The sequence shown here is derived from an EMBL/GenBank/DDBJ whole genome shotgun (WGS) entry which is preliminary data.</text>
</comment>
<feature type="region of interest" description="Disordered" evidence="5">
    <location>
        <begin position="286"/>
        <end position="317"/>
    </location>
</feature>
<dbReference type="GO" id="GO:0102559">
    <property type="term" value="F:peptide chain release factor N(5)-glutamine methyltransferase activity"/>
    <property type="evidence" value="ECO:0007669"/>
    <property type="project" value="UniProtKB-EC"/>
</dbReference>
<keyword evidence="1 4" id="KW-0489">Methyltransferase</keyword>